<dbReference type="PANTHER" id="PTHR46967">
    <property type="entry name" value="INSULIN-LIKE GROWTH FACTOR BINDING PROTEIN,N-TERMINAL"/>
    <property type="match status" value="1"/>
</dbReference>
<keyword evidence="3" id="KW-0812">Transmembrane</keyword>
<dbReference type="Gene3D" id="2.10.50.10">
    <property type="entry name" value="Tumor Necrosis Factor Receptor, subunit A, domain 2"/>
    <property type="match status" value="2"/>
</dbReference>
<accession>A0AA36NA87</accession>
<dbReference type="PANTHER" id="PTHR46967:SF2">
    <property type="entry name" value="SUSHI, VON WILLEBRAND FACTOR TYPE A, EGF AND PENTRAXIN DOMAIN-CONTAINING PROTEIN 1-LIKE"/>
    <property type="match status" value="1"/>
</dbReference>
<dbReference type="SUPFAM" id="SSF57184">
    <property type="entry name" value="Growth factor receptor domain"/>
    <property type="match status" value="1"/>
</dbReference>
<feature type="region of interest" description="Disordered" evidence="2">
    <location>
        <begin position="1149"/>
        <end position="1173"/>
    </location>
</feature>
<gene>
    <name evidence="5" type="ORF">EVOR1521_LOCUS22288</name>
</gene>
<protein>
    <recommendedName>
        <fullName evidence="4">EF-hand domain-containing protein</fullName>
    </recommendedName>
</protein>
<evidence type="ECO:0000313" key="6">
    <source>
        <dbReference type="Proteomes" id="UP001178507"/>
    </source>
</evidence>
<feature type="transmembrane region" description="Helical" evidence="3">
    <location>
        <begin position="738"/>
        <end position="758"/>
    </location>
</feature>
<dbReference type="InterPro" id="IPR018247">
    <property type="entry name" value="EF_Hand_1_Ca_BS"/>
</dbReference>
<feature type="compositionally biased region" description="Polar residues" evidence="2">
    <location>
        <begin position="1221"/>
        <end position="1237"/>
    </location>
</feature>
<keyword evidence="3" id="KW-1133">Transmembrane helix</keyword>
<dbReference type="SUPFAM" id="SSF47473">
    <property type="entry name" value="EF-hand"/>
    <property type="match status" value="1"/>
</dbReference>
<feature type="transmembrane region" description="Helical" evidence="3">
    <location>
        <begin position="831"/>
        <end position="851"/>
    </location>
</feature>
<sequence>METVAEPFVSASEIYGQRIQETGTVADMGSVGVAVADGLYVLSDSVHAAWDDAARVLNSHRAFQQPWATKYLSTPRTYLNAGILAESEGCPSQTNETDDLIQIGFAEMLKYNFSCVESWWLSPACAALGDKWRDECVAVLDDDWGYLKPAMYQALAETNMRVAKLTLGYDAFYEVIRSRQFNVSFLWWSTDTQFIDLDPRLVHLPEEIGAVPEIPLKIAWKSILAGRQQLELLLRQIRLNIRELDGILKLVRASQTEGNGPTETDQPGFFQKLACDWLQANPSVWQKWLPNANSCNDGEVFNTTSNACDLCKEGSYVSGGVCAPCEAGRFQALPRQLLCEECKEGTASLQGALQCDACPQGKFSNGTGSSQCVRCPARMTTRTALAAHKEQCVCEDGSHFNGSACAPCMLGLLCPGGFAPLRLDTPDKDGTVSVGAGFMATYEGLQSFKCLKGADDRCKDARPVFVNNSFNAAGMCLAQSEGISCGRCIEGHFNSLGHCKPCTEAVFGSPAAWIAGMYVATTLLAMYFFFSSLKKPTPLGIALGIMFGVPQVLLVLTGSNPNTSSEFSDFSNRFAFIQLDFSAVGLPIECFTQDFTSTVIIHGALPAGLMVAFGTIFGLSCLVTFSSHRAVGRVQKYLPTSILDVINAYIFTHNALFITITAAPLKIFRVGSNPSGQLTVLAFPAVIFGSEEWRAALPVSLVCLGLFSVFFLAVYAYLALLAPRYCSSPFFQRAFRCLWANFDPTCWWFGLVQLLYGIALNTMPVIMYSVRYQTILTSAVCCFYALLVCQVRPWKFGLDHFVDLSAKLGLFAIVLALGAGEDGDALDHPTVNYATFSIIGFLVLLVSCAILRHLYLYQINKAAGFRMRATFAQRLYDLVTLLSSQSCLELRQLSWGMLDNEVRSVDLALDALQFALLGLQPQNPLRYRVAGKAFDVALPGRLEGEIIARHLQQQEDARRELRLLAASLGESLQSSSMSKRKGQARLSWFKESVTVDEAGEHFNEDGFIAGIMPRLGGCNADSFNEDILRKLFRFIDIDQGGTVSRMELHNAFMSLPDPVFPAWHQGANLTDSELEEARKAVDLVDSELDIPHKHQSYAETDGEDDDIIPIEFFEHDACFPPNHGNCYEESFVFGKEMRDRHDLRDLPMHCPRFSGTRPPLPQEGSGQSNSNQDRHHLEFSADNARAEESEAEATEVKCCASGICAAEKIVQCQEPQAKTTHCIGSSKPQQGLHSTRGASKDQDAIRSRRQEQDEFMQLLEMHTASRRMAPRSSTPLRRISPEL</sequence>
<reference evidence="5" key="1">
    <citation type="submission" date="2023-08" db="EMBL/GenBank/DDBJ databases">
        <authorList>
            <person name="Chen Y."/>
            <person name="Shah S."/>
            <person name="Dougan E. K."/>
            <person name="Thang M."/>
            <person name="Chan C."/>
        </authorList>
    </citation>
    <scope>NUCLEOTIDE SEQUENCE</scope>
</reference>
<feature type="transmembrane region" description="Helical" evidence="3">
    <location>
        <begin position="801"/>
        <end position="819"/>
    </location>
</feature>
<dbReference type="GO" id="GO:0005509">
    <property type="term" value="F:calcium ion binding"/>
    <property type="evidence" value="ECO:0007669"/>
    <property type="project" value="InterPro"/>
</dbReference>
<feature type="transmembrane region" description="Helical" evidence="3">
    <location>
        <begin position="646"/>
        <end position="665"/>
    </location>
</feature>
<evidence type="ECO:0000313" key="5">
    <source>
        <dbReference type="EMBL" id="CAJ1398509.1"/>
    </source>
</evidence>
<evidence type="ECO:0000256" key="1">
    <source>
        <dbReference type="ARBA" id="ARBA00022837"/>
    </source>
</evidence>
<dbReference type="InterPro" id="IPR011641">
    <property type="entry name" value="Tyr-kin_ephrin_A/B_rcpt-like"/>
</dbReference>
<dbReference type="PROSITE" id="PS00018">
    <property type="entry name" value="EF_HAND_1"/>
    <property type="match status" value="1"/>
</dbReference>
<feature type="transmembrane region" description="Helical" evidence="3">
    <location>
        <begin position="537"/>
        <end position="556"/>
    </location>
</feature>
<dbReference type="EMBL" id="CAUJNA010003302">
    <property type="protein sequence ID" value="CAJ1398509.1"/>
    <property type="molecule type" value="Genomic_DNA"/>
</dbReference>
<comment type="caution">
    <text evidence="5">The sequence shown here is derived from an EMBL/GenBank/DDBJ whole genome shotgun (WGS) entry which is preliminary data.</text>
</comment>
<evidence type="ECO:0000256" key="3">
    <source>
        <dbReference type="SAM" id="Phobius"/>
    </source>
</evidence>
<dbReference type="InterPro" id="IPR009030">
    <property type="entry name" value="Growth_fac_rcpt_cys_sf"/>
</dbReference>
<feature type="transmembrane region" description="Helical" evidence="3">
    <location>
        <begin position="695"/>
        <end position="718"/>
    </location>
</feature>
<feature type="transmembrane region" description="Helical" evidence="3">
    <location>
        <begin position="511"/>
        <end position="530"/>
    </location>
</feature>
<dbReference type="InterPro" id="IPR011992">
    <property type="entry name" value="EF-hand-dom_pair"/>
</dbReference>
<dbReference type="Pfam" id="PF07699">
    <property type="entry name" value="Ephrin_rec_like"/>
    <property type="match status" value="1"/>
</dbReference>
<dbReference type="Proteomes" id="UP001178507">
    <property type="component" value="Unassembled WGS sequence"/>
</dbReference>
<keyword evidence="3" id="KW-0472">Membrane</keyword>
<keyword evidence="6" id="KW-1185">Reference proteome</keyword>
<feature type="region of interest" description="Disordered" evidence="2">
    <location>
        <begin position="1221"/>
        <end position="1283"/>
    </location>
</feature>
<organism evidence="5 6">
    <name type="scientific">Effrenium voratum</name>
    <dbReference type="NCBI Taxonomy" id="2562239"/>
    <lineage>
        <taxon>Eukaryota</taxon>
        <taxon>Sar</taxon>
        <taxon>Alveolata</taxon>
        <taxon>Dinophyceae</taxon>
        <taxon>Suessiales</taxon>
        <taxon>Symbiodiniaceae</taxon>
        <taxon>Effrenium</taxon>
    </lineage>
</organism>
<feature type="compositionally biased region" description="Basic and acidic residues" evidence="2">
    <location>
        <begin position="1238"/>
        <end position="1252"/>
    </location>
</feature>
<evidence type="ECO:0000259" key="4">
    <source>
        <dbReference type="PROSITE" id="PS50222"/>
    </source>
</evidence>
<feature type="transmembrane region" description="Helical" evidence="3">
    <location>
        <begin position="604"/>
        <end position="625"/>
    </location>
</feature>
<feature type="domain" description="EF-hand" evidence="4">
    <location>
        <begin position="1023"/>
        <end position="1058"/>
    </location>
</feature>
<dbReference type="Gene3D" id="1.10.238.10">
    <property type="entry name" value="EF-hand"/>
    <property type="match status" value="1"/>
</dbReference>
<proteinExistence type="predicted"/>
<keyword evidence="1" id="KW-0106">Calcium</keyword>
<dbReference type="SMART" id="SM01411">
    <property type="entry name" value="Ephrin_rec_like"/>
    <property type="match status" value="2"/>
</dbReference>
<evidence type="ECO:0000256" key="2">
    <source>
        <dbReference type="SAM" id="MobiDB-lite"/>
    </source>
</evidence>
<name>A0AA36NA87_9DINO</name>
<dbReference type="PROSITE" id="PS50222">
    <property type="entry name" value="EF_HAND_2"/>
    <property type="match status" value="1"/>
</dbReference>
<dbReference type="InterPro" id="IPR002048">
    <property type="entry name" value="EF_hand_dom"/>
</dbReference>
<feature type="transmembrane region" description="Helical" evidence="3">
    <location>
        <begin position="770"/>
        <end position="789"/>
    </location>
</feature>